<dbReference type="GeneID" id="14652310"/>
<dbReference type="InterPro" id="IPR006016">
    <property type="entry name" value="UspA"/>
</dbReference>
<sequence>MYGTILFATDGSDGAEAALDHALELAASTGATLHVVSVVETRTAYDNAIIDPTEVRANLRADAEAAVERAAEAAAATDVECRTTVLEGPPYERVLEAIDDIGVDAVVVGATGRSGFKRLVLGSTAERLLEAAPVPVVVIGGDC</sequence>
<dbReference type="Proteomes" id="UP000011867">
    <property type="component" value="Chromosome"/>
</dbReference>
<protein>
    <submittedName>
        <fullName evidence="3">UspA domain protein</fullName>
    </submittedName>
</protein>
<evidence type="ECO:0000256" key="1">
    <source>
        <dbReference type="ARBA" id="ARBA00008791"/>
    </source>
</evidence>
<dbReference type="PANTHER" id="PTHR46268:SF6">
    <property type="entry name" value="UNIVERSAL STRESS PROTEIN UP12"/>
    <property type="match status" value="1"/>
</dbReference>
<dbReference type="InterPro" id="IPR006015">
    <property type="entry name" value="Universal_stress_UspA"/>
</dbReference>
<keyword evidence="4" id="KW-1185">Reference proteome</keyword>
<dbReference type="InterPro" id="IPR014729">
    <property type="entry name" value="Rossmann-like_a/b/a_fold"/>
</dbReference>
<accession>M1XK97</accession>
<dbReference type="PANTHER" id="PTHR46268">
    <property type="entry name" value="STRESS RESPONSE PROTEIN NHAX"/>
    <property type="match status" value="1"/>
</dbReference>
<dbReference type="KEGG" id="nmo:Nmlp_1295"/>
<comment type="similarity">
    <text evidence="1">Belongs to the universal stress protein A family.</text>
</comment>
<dbReference type="RefSeq" id="WP_015408351.1">
    <property type="nucleotide sequence ID" value="NC_020388.1"/>
</dbReference>
<proteinExistence type="inferred from homology"/>
<dbReference type="Pfam" id="PF00582">
    <property type="entry name" value="Usp"/>
    <property type="match status" value="1"/>
</dbReference>
<dbReference type="STRING" id="268739.Nmlp_1295"/>
<feature type="domain" description="UspA" evidence="2">
    <location>
        <begin position="1"/>
        <end position="139"/>
    </location>
</feature>
<dbReference type="eggNOG" id="arCOG02053">
    <property type="taxonomic scope" value="Archaea"/>
</dbReference>
<reference evidence="3 4" key="1">
    <citation type="journal article" date="2013" name="Genome Announc.">
        <title>Genome of the haloarchaeon Natronomonas moolapensis, a neutrophilic member of a previously haloalkaliphilic genus.</title>
        <authorList>
            <person name="Dyall-Smith M.L."/>
            <person name="Pfeiffer F."/>
            <person name="Oberwinkler T."/>
            <person name="Klee K."/>
            <person name="Rampp M."/>
            <person name="Palm P."/>
            <person name="Gross K."/>
            <person name="Schuster S.C."/>
            <person name="Oesterhelt D."/>
        </authorList>
    </citation>
    <scope>NUCLEOTIDE SEQUENCE [LARGE SCALE GENOMIC DNA]</scope>
    <source>
        <strain evidence="4">DSM 18674 / JCM 14361 / 8.8.11</strain>
    </source>
</reference>
<dbReference type="Gene3D" id="3.40.50.620">
    <property type="entry name" value="HUPs"/>
    <property type="match status" value="1"/>
</dbReference>
<gene>
    <name evidence="3" type="ordered locus">Nmlp_1295</name>
</gene>
<evidence type="ECO:0000313" key="3">
    <source>
        <dbReference type="EMBL" id="CCQ35504.1"/>
    </source>
</evidence>
<dbReference type="HOGENOM" id="CLU_049301_11_1_2"/>
<dbReference type="PRINTS" id="PR01438">
    <property type="entry name" value="UNVRSLSTRESS"/>
</dbReference>
<dbReference type="EMBL" id="HF582854">
    <property type="protein sequence ID" value="CCQ35504.1"/>
    <property type="molecule type" value="Genomic_DNA"/>
</dbReference>
<dbReference type="AlphaFoldDB" id="M1XK97"/>
<evidence type="ECO:0000259" key="2">
    <source>
        <dbReference type="Pfam" id="PF00582"/>
    </source>
</evidence>
<evidence type="ECO:0000313" key="4">
    <source>
        <dbReference type="Proteomes" id="UP000011867"/>
    </source>
</evidence>
<dbReference type="CDD" id="cd00293">
    <property type="entry name" value="USP-like"/>
    <property type="match status" value="1"/>
</dbReference>
<dbReference type="OrthoDB" id="105697at2157"/>
<dbReference type="SUPFAM" id="SSF52402">
    <property type="entry name" value="Adenine nucleotide alpha hydrolases-like"/>
    <property type="match status" value="1"/>
</dbReference>
<organism evidence="3 4">
    <name type="scientific">Natronomonas moolapensis (strain DSM 18674 / CECT 7526 / JCM 14361 / 8.8.11)</name>
    <dbReference type="NCBI Taxonomy" id="268739"/>
    <lineage>
        <taxon>Archaea</taxon>
        <taxon>Methanobacteriati</taxon>
        <taxon>Methanobacteriota</taxon>
        <taxon>Stenosarchaea group</taxon>
        <taxon>Halobacteria</taxon>
        <taxon>Halobacteriales</taxon>
        <taxon>Natronomonadaceae</taxon>
        <taxon>Natronomonas</taxon>
    </lineage>
</organism>
<name>M1XK97_NATM8</name>